<evidence type="ECO:0000313" key="2">
    <source>
        <dbReference type="EMBL" id="KAF8487373.1"/>
    </source>
</evidence>
<sequence>MQPPVSSPLAPRTVRYAVQSSDVLSHNRVNVAEEKSERVIWYKERTLTDDEIIEHVVDNANSTVLWEIHRPLRGWYIRLRSPRFPRNVFISLVPVPPSSPYHSPGSLKFSCATNVASTSRPKSPPSIPSPSPRLPGASSHSSTDSDVTLTDEPSGQFSPTHTYPPAPTPPRAVVPPPSPGAVHEKLDQLAQPRVAMSQFIFLPHTHGAATPASEGLFSKALRTLKNNTPARANSFTLSALPDGPPPTSGDTHHHHHHHSLAAYGLAPLLTFEDTTPVFSVGSSTGVFEIHVDDIGKLGLDLGFWIAVALAYGEFVGDREGYLAAVAD</sequence>
<gene>
    <name evidence="2" type="ORF">DFH94DRAFT_705632</name>
</gene>
<name>A0A9P5TET6_9AGAM</name>
<dbReference type="Proteomes" id="UP000759537">
    <property type="component" value="Unassembled WGS sequence"/>
</dbReference>
<dbReference type="AlphaFoldDB" id="A0A9P5TET6"/>
<feature type="compositionally biased region" description="Pro residues" evidence="1">
    <location>
        <begin position="122"/>
        <end position="133"/>
    </location>
</feature>
<reference evidence="2" key="1">
    <citation type="submission" date="2019-10" db="EMBL/GenBank/DDBJ databases">
        <authorList>
            <consortium name="DOE Joint Genome Institute"/>
            <person name="Kuo A."/>
            <person name="Miyauchi S."/>
            <person name="Kiss E."/>
            <person name="Drula E."/>
            <person name="Kohler A."/>
            <person name="Sanchez-Garcia M."/>
            <person name="Andreopoulos B."/>
            <person name="Barry K.W."/>
            <person name="Bonito G."/>
            <person name="Buee M."/>
            <person name="Carver A."/>
            <person name="Chen C."/>
            <person name="Cichocki N."/>
            <person name="Clum A."/>
            <person name="Culley D."/>
            <person name="Crous P.W."/>
            <person name="Fauchery L."/>
            <person name="Girlanda M."/>
            <person name="Hayes R."/>
            <person name="Keri Z."/>
            <person name="LaButti K."/>
            <person name="Lipzen A."/>
            <person name="Lombard V."/>
            <person name="Magnuson J."/>
            <person name="Maillard F."/>
            <person name="Morin E."/>
            <person name="Murat C."/>
            <person name="Nolan M."/>
            <person name="Ohm R."/>
            <person name="Pangilinan J."/>
            <person name="Pereira M."/>
            <person name="Perotto S."/>
            <person name="Peter M."/>
            <person name="Riley R."/>
            <person name="Sitrit Y."/>
            <person name="Stielow B."/>
            <person name="Szollosi G."/>
            <person name="Zifcakova L."/>
            <person name="Stursova M."/>
            <person name="Spatafora J.W."/>
            <person name="Tedersoo L."/>
            <person name="Vaario L.-M."/>
            <person name="Yamada A."/>
            <person name="Yan M."/>
            <person name="Wang P."/>
            <person name="Xu J."/>
            <person name="Bruns T."/>
            <person name="Baldrian P."/>
            <person name="Vilgalys R."/>
            <person name="Henrissat B."/>
            <person name="Grigoriev I.V."/>
            <person name="Hibbett D."/>
            <person name="Nagy L.G."/>
            <person name="Martin F.M."/>
        </authorList>
    </citation>
    <scope>NUCLEOTIDE SEQUENCE</scope>
    <source>
        <strain evidence="2">Prilba</strain>
    </source>
</reference>
<comment type="caution">
    <text evidence="2">The sequence shown here is derived from an EMBL/GenBank/DDBJ whole genome shotgun (WGS) entry which is preliminary data.</text>
</comment>
<dbReference type="OrthoDB" id="3362250at2759"/>
<dbReference type="EMBL" id="WHVB01000001">
    <property type="protein sequence ID" value="KAF8487373.1"/>
    <property type="molecule type" value="Genomic_DNA"/>
</dbReference>
<evidence type="ECO:0000313" key="3">
    <source>
        <dbReference type="Proteomes" id="UP000759537"/>
    </source>
</evidence>
<proteinExistence type="predicted"/>
<reference evidence="2" key="2">
    <citation type="journal article" date="2020" name="Nat. Commun.">
        <title>Large-scale genome sequencing of mycorrhizal fungi provides insights into the early evolution of symbiotic traits.</title>
        <authorList>
            <person name="Miyauchi S."/>
            <person name="Kiss E."/>
            <person name="Kuo A."/>
            <person name="Drula E."/>
            <person name="Kohler A."/>
            <person name="Sanchez-Garcia M."/>
            <person name="Morin E."/>
            <person name="Andreopoulos B."/>
            <person name="Barry K.W."/>
            <person name="Bonito G."/>
            <person name="Buee M."/>
            <person name="Carver A."/>
            <person name="Chen C."/>
            <person name="Cichocki N."/>
            <person name="Clum A."/>
            <person name="Culley D."/>
            <person name="Crous P.W."/>
            <person name="Fauchery L."/>
            <person name="Girlanda M."/>
            <person name="Hayes R.D."/>
            <person name="Keri Z."/>
            <person name="LaButti K."/>
            <person name="Lipzen A."/>
            <person name="Lombard V."/>
            <person name="Magnuson J."/>
            <person name="Maillard F."/>
            <person name="Murat C."/>
            <person name="Nolan M."/>
            <person name="Ohm R.A."/>
            <person name="Pangilinan J."/>
            <person name="Pereira M.F."/>
            <person name="Perotto S."/>
            <person name="Peter M."/>
            <person name="Pfister S."/>
            <person name="Riley R."/>
            <person name="Sitrit Y."/>
            <person name="Stielow J.B."/>
            <person name="Szollosi G."/>
            <person name="Zifcakova L."/>
            <person name="Stursova M."/>
            <person name="Spatafora J.W."/>
            <person name="Tedersoo L."/>
            <person name="Vaario L.M."/>
            <person name="Yamada A."/>
            <person name="Yan M."/>
            <person name="Wang P."/>
            <person name="Xu J."/>
            <person name="Bruns T."/>
            <person name="Baldrian P."/>
            <person name="Vilgalys R."/>
            <person name="Dunand C."/>
            <person name="Henrissat B."/>
            <person name="Grigoriev I.V."/>
            <person name="Hibbett D."/>
            <person name="Nagy L.G."/>
            <person name="Martin F.M."/>
        </authorList>
    </citation>
    <scope>NUCLEOTIDE SEQUENCE</scope>
    <source>
        <strain evidence="2">Prilba</strain>
    </source>
</reference>
<evidence type="ECO:0000256" key="1">
    <source>
        <dbReference type="SAM" id="MobiDB-lite"/>
    </source>
</evidence>
<keyword evidence="3" id="KW-1185">Reference proteome</keyword>
<accession>A0A9P5TET6</accession>
<feature type="compositionally biased region" description="Polar residues" evidence="1">
    <location>
        <begin position="138"/>
        <end position="158"/>
    </location>
</feature>
<organism evidence="2 3">
    <name type="scientific">Russula ochroleuca</name>
    <dbReference type="NCBI Taxonomy" id="152965"/>
    <lineage>
        <taxon>Eukaryota</taxon>
        <taxon>Fungi</taxon>
        <taxon>Dikarya</taxon>
        <taxon>Basidiomycota</taxon>
        <taxon>Agaricomycotina</taxon>
        <taxon>Agaricomycetes</taxon>
        <taxon>Russulales</taxon>
        <taxon>Russulaceae</taxon>
        <taxon>Russula</taxon>
    </lineage>
</organism>
<feature type="compositionally biased region" description="Pro residues" evidence="1">
    <location>
        <begin position="162"/>
        <end position="179"/>
    </location>
</feature>
<feature type="region of interest" description="Disordered" evidence="1">
    <location>
        <begin position="114"/>
        <end position="183"/>
    </location>
</feature>
<protein>
    <submittedName>
        <fullName evidence="2">Uncharacterized protein</fullName>
    </submittedName>
</protein>